<dbReference type="Proteomes" id="UP000250235">
    <property type="component" value="Unassembled WGS sequence"/>
</dbReference>
<dbReference type="EMBL" id="KQ995456">
    <property type="protein sequence ID" value="KZV46625.1"/>
    <property type="molecule type" value="Genomic_DNA"/>
</dbReference>
<keyword evidence="1" id="KW-0472">Membrane</keyword>
<protein>
    <submittedName>
        <fullName evidence="2">Uncharacterized protein</fullName>
    </submittedName>
</protein>
<accession>A0A2Z7CK06</accession>
<name>A0A2Z7CK06_9LAMI</name>
<evidence type="ECO:0000256" key="1">
    <source>
        <dbReference type="SAM" id="Phobius"/>
    </source>
</evidence>
<gene>
    <name evidence="2" type="ORF">F511_37857</name>
</gene>
<keyword evidence="3" id="KW-1185">Reference proteome</keyword>
<evidence type="ECO:0000313" key="2">
    <source>
        <dbReference type="EMBL" id="KZV46625.1"/>
    </source>
</evidence>
<reference evidence="2 3" key="1">
    <citation type="journal article" date="2015" name="Proc. Natl. Acad. Sci. U.S.A.">
        <title>The resurrection genome of Boea hygrometrica: A blueprint for survival of dehydration.</title>
        <authorList>
            <person name="Xiao L."/>
            <person name="Yang G."/>
            <person name="Zhang L."/>
            <person name="Yang X."/>
            <person name="Zhao S."/>
            <person name="Ji Z."/>
            <person name="Zhou Q."/>
            <person name="Hu M."/>
            <person name="Wang Y."/>
            <person name="Chen M."/>
            <person name="Xu Y."/>
            <person name="Jin H."/>
            <person name="Xiao X."/>
            <person name="Hu G."/>
            <person name="Bao F."/>
            <person name="Hu Y."/>
            <person name="Wan P."/>
            <person name="Li L."/>
            <person name="Deng X."/>
            <person name="Kuang T."/>
            <person name="Xiang C."/>
            <person name="Zhu J.K."/>
            <person name="Oliver M.J."/>
            <person name="He Y."/>
        </authorList>
    </citation>
    <scope>NUCLEOTIDE SEQUENCE [LARGE SCALE GENOMIC DNA]</scope>
    <source>
        <strain evidence="3">cv. XS01</strain>
    </source>
</reference>
<feature type="transmembrane region" description="Helical" evidence="1">
    <location>
        <begin position="81"/>
        <end position="107"/>
    </location>
</feature>
<keyword evidence="1" id="KW-1133">Transmembrane helix</keyword>
<keyword evidence="1" id="KW-0812">Transmembrane</keyword>
<organism evidence="2 3">
    <name type="scientific">Dorcoceras hygrometricum</name>
    <dbReference type="NCBI Taxonomy" id="472368"/>
    <lineage>
        <taxon>Eukaryota</taxon>
        <taxon>Viridiplantae</taxon>
        <taxon>Streptophyta</taxon>
        <taxon>Embryophyta</taxon>
        <taxon>Tracheophyta</taxon>
        <taxon>Spermatophyta</taxon>
        <taxon>Magnoliopsida</taxon>
        <taxon>eudicotyledons</taxon>
        <taxon>Gunneridae</taxon>
        <taxon>Pentapetalae</taxon>
        <taxon>asterids</taxon>
        <taxon>lamiids</taxon>
        <taxon>Lamiales</taxon>
        <taxon>Gesneriaceae</taxon>
        <taxon>Didymocarpoideae</taxon>
        <taxon>Trichosporeae</taxon>
        <taxon>Loxocarpinae</taxon>
        <taxon>Dorcoceras</taxon>
    </lineage>
</organism>
<sequence>MLAVGCPVVGREMLATGFPNDWLYQTMSYQLIQTTSFVMHPQLVVPLLASGCTVATCWLLPSQSPSAESLARKQNDVVSTYSNDIVLLSLTSSIICCFLLIVMSLLMSSLLSSPAGLLAPADLYSSADHDASPMTSSSMVHLDVPAGSLLMFQLVHLPLLALAAGSYRSNWFTMLQLVQLGLRLITNN</sequence>
<proteinExistence type="predicted"/>
<dbReference type="AlphaFoldDB" id="A0A2Z7CK06"/>
<evidence type="ECO:0000313" key="3">
    <source>
        <dbReference type="Proteomes" id="UP000250235"/>
    </source>
</evidence>
<feature type="transmembrane region" description="Helical" evidence="1">
    <location>
        <begin position="146"/>
        <end position="167"/>
    </location>
</feature>